<feature type="compositionally biased region" description="Low complexity" evidence="1">
    <location>
        <begin position="303"/>
        <end position="324"/>
    </location>
</feature>
<feature type="region of interest" description="Disordered" evidence="1">
    <location>
        <begin position="151"/>
        <end position="188"/>
    </location>
</feature>
<gene>
    <name evidence="2" type="ORF">MYCIT1_LOCUS12879</name>
</gene>
<organism evidence="2 3">
    <name type="scientific">Mycena citricolor</name>
    <dbReference type="NCBI Taxonomy" id="2018698"/>
    <lineage>
        <taxon>Eukaryota</taxon>
        <taxon>Fungi</taxon>
        <taxon>Dikarya</taxon>
        <taxon>Basidiomycota</taxon>
        <taxon>Agaricomycotina</taxon>
        <taxon>Agaricomycetes</taxon>
        <taxon>Agaricomycetidae</taxon>
        <taxon>Agaricales</taxon>
        <taxon>Marasmiineae</taxon>
        <taxon>Mycenaceae</taxon>
        <taxon>Mycena</taxon>
    </lineage>
</organism>
<evidence type="ECO:0000256" key="1">
    <source>
        <dbReference type="SAM" id="MobiDB-lite"/>
    </source>
</evidence>
<reference evidence="2" key="1">
    <citation type="submission" date="2023-11" db="EMBL/GenBank/DDBJ databases">
        <authorList>
            <person name="De Vega J J."/>
            <person name="De Vega J J."/>
        </authorList>
    </citation>
    <scope>NUCLEOTIDE SEQUENCE</scope>
</reference>
<sequence length="374" mass="40121">MGYIITYDALCTPPIAHDSSLDLDLLLSLPLPSSQQLSIHQSTAAMGRWSQYDEDSYRLPCGMVRTGYDADTGRYIFQDRSGTFYGLPGSEYGPVDAGYHGRSSSLPGRALFAHEARGNAQMPPNPQPRKSEARVALPRLSIPNALRTLRRSITRRCRRRPLPLDASSSSSDSDAESESSAALSPVSAPPCRLAFRPARTGSARACVSASSPNGRPTTMSSKQAPEPSSSWTSQSPWGWDHTTCASASIYLGSHSAHSADQSLAIFTQRDDWARPRASSRIHAPRPIHWEALPVSHHNRLSASVSSSLSGSGSGAPAQAEASSARGRRAMSEDGGHASFPVARSHPAGDKMYYSSARPCARRASLPQSSTTVLM</sequence>
<evidence type="ECO:0000313" key="2">
    <source>
        <dbReference type="EMBL" id="CAK5269279.1"/>
    </source>
</evidence>
<evidence type="ECO:0000313" key="3">
    <source>
        <dbReference type="Proteomes" id="UP001295794"/>
    </source>
</evidence>
<feature type="compositionally biased region" description="Basic residues" evidence="1">
    <location>
        <begin position="151"/>
        <end position="161"/>
    </location>
</feature>
<feature type="region of interest" description="Disordered" evidence="1">
    <location>
        <begin position="205"/>
        <end position="236"/>
    </location>
</feature>
<accession>A0AAD2H3G3</accession>
<comment type="caution">
    <text evidence="2">The sequence shown here is derived from an EMBL/GenBank/DDBJ whole genome shotgun (WGS) entry which is preliminary data.</text>
</comment>
<dbReference type="AlphaFoldDB" id="A0AAD2H3G3"/>
<protein>
    <submittedName>
        <fullName evidence="2">Uncharacterized protein</fullName>
    </submittedName>
</protein>
<dbReference type="EMBL" id="CAVNYO010000144">
    <property type="protein sequence ID" value="CAK5269279.1"/>
    <property type="molecule type" value="Genomic_DNA"/>
</dbReference>
<feature type="region of interest" description="Disordered" evidence="1">
    <location>
        <begin position="118"/>
        <end position="139"/>
    </location>
</feature>
<dbReference type="Proteomes" id="UP001295794">
    <property type="component" value="Unassembled WGS sequence"/>
</dbReference>
<name>A0AAD2H3G3_9AGAR</name>
<feature type="compositionally biased region" description="Low complexity" evidence="1">
    <location>
        <begin position="163"/>
        <end position="188"/>
    </location>
</feature>
<proteinExistence type="predicted"/>
<feature type="compositionally biased region" description="Polar residues" evidence="1">
    <location>
        <begin position="208"/>
        <end position="236"/>
    </location>
</feature>
<keyword evidence="3" id="KW-1185">Reference proteome</keyword>
<feature type="region of interest" description="Disordered" evidence="1">
    <location>
        <begin position="303"/>
        <end position="344"/>
    </location>
</feature>